<comment type="caution">
    <text evidence="1">The sequence shown here is derived from an EMBL/GenBank/DDBJ whole genome shotgun (WGS) entry which is preliminary data.</text>
</comment>
<dbReference type="Proteomes" id="UP000765509">
    <property type="component" value="Unassembled WGS sequence"/>
</dbReference>
<keyword evidence="2" id="KW-1185">Reference proteome</keyword>
<gene>
    <name evidence="1" type="ORF">O181_067423</name>
</gene>
<evidence type="ECO:0000313" key="2">
    <source>
        <dbReference type="Proteomes" id="UP000765509"/>
    </source>
</evidence>
<reference evidence="1" key="1">
    <citation type="submission" date="2021-03" db="EMBL/GenBank/DDBJ databases">
        <title>Draft genome sequence of rust myrtle Austropuccinia psidii MF-1, a brazilian biotype.</title>
        <authorList>
            <person name="Quecine M.C."/>
            <person name="Pachon D.M.R."/>
            <person name="Bonatelli M.L."/>
            <person name="Correr F.H."/>
            <person name="Franceschini L.M."/>
            <person name="Leite T.F."/>
            <person name="Margarido G.R.A."/>
            <person name="Almeida C.A."/>
            <person name="Ferrarezi J.A."/>
            <person name="Labate C.A."/>
        </authorList>
    </citation>
    <scope>NUCLEOTIDE SEQUENCE</scope>
    <source>
        <strain evidence="1">MF-1</strain>
    </source>
</reference>
<accession>A0A9Q3I4H9</accession>
<proteinExistence type="predicted"/>
<dbReference type="AlphaFoldDB" id="A0A9Q3I4H9"/>
<sequence>MADAIRQQSDEDQDPREEFLVEYQKETLLEIQDKQLKAGMPQDTENKSLCKPTQDAQTFLVTPTKGMASIHGTATKMTVCIDNSQHPLIIDSGSHCGIPYLNGPVSSGISIIGL</sequence>
<evidence type="ECO:0000313" key="1">
    <source>
        <dbReference type="EMBL" id="MBW0527708.1"/>
    </source>
</evidence>
<dbReference type="EMBL" id="AVOT02033755">
    <property type="protein sequence ID" value="MBW0527708.1"/>
    <property type="molecule type" value="Genomic_DNA"/>
</dbReference>
<name>A0A9Q3I4H9_9BASI</name>
<organism evidence="1 2">
    <name type="scientific">Austropuccinia psidii MF-1</name>
    <dbReference type="NCBI Taxonomy" id="1389203"/>
    <lineage>
        <taxon>Eukaryota</taxon>
        <taxon>Fungi</taxon>
        <taxon>Dikarya</taxon>
        <taxon>Basidiomycota</taxon>
        <taxon>Pucciniomycotina</taxon>
        <taxon>Pucciniomycetes</taxon>
        <taxon>Pucciniales</taxon>
        <taxon>Sphaerophragmiaceae</taxon>
        <taxon>Austropuccinia</taxon>
    </lineage>
</organism>
<protein>
    <submittedName>
        <fullName evidence="1">Uncharacterized protein</fullName>
    </submittedName>
</protein>